<dbReference type="CDD" id="cd04617">
    <property type="entry name" value="CBS_pair_CcpN"/>
    <property type="match status" value="1"/>
</dbReference>
<sequence length="218" mass="23977">MELSSRQKEILRLVETHEPIIAEQLAELLGVSKPTIRFDLSLLVTLGYLDAKPKVGYFIGKGRNGQSESVQKLLSTEVQHVQSVPVVVREVTSLYDAVVTLFLEDVGSLIVTDEFNYLSGVVSRKDLLKTLLGNTQATSIPVSMIMTRFPNVVTVSPEDTILDAARKMVNNKVDTLPVVEPVDVTSKDSGDYRLHVVGRVTKTTMTKVLLDLASPDPQ</sequence>
<dbReference type="InterPro" id="IPR036390">
    <property type="entry name" value="WH_DNA-bd_sf"/>
</dbReference>
<evidence type="ECO:0000256" key="1">
    <source>
        <dbReference type="ARBA" id="ARBA00022737"/>
    </source>
</evidence>
<dbReference type="PROSITE" id="PS51371">
    <property type="entry name" value="CBS"/>
    <property type="match status" value="2"/>
</dbReference>
<dbReference type="GO" id="GO:0003700">
    <property type="term" value="F:DNA-binding transcription factor activity"/>
    <property type="evidence" value="ECO:0007669"/>
    <property type="project" value="InterPro"/>
</dbReference>
<dbReference type="KEGG" id="aaco:K1I37_15655"/>
<reference evidence="7" key="1">
    <citation type="journal article" date="2022" name="G3 (Bethesda)">
        <title>Unveiling the complete genome sequence of Alicyclobacillus acidoterrestris DSM 3922T, a taint-producing strain.</title>
        <authorList>
            <person name="Leonardo I.C."/>
            <person name="Barreto Crespo M.T."/>
            <person name="Gaspar F.B."/>
        </authorList>
    </citation>
    <scope>NUCLEOTIDE SEQUENCE [LARGE SCALE GENOMIC DNA]</scope>
    <source>
        <strain evidence="7">DSM 3922</strain>
    </source>
</reference>
<protein>
    <submittedName>
        <fullName evidence="6">Helix-turn-helix transcriptional regulator</fullName>
    </submittedName>
</protein>
<gene>
    <name evidence="6" type="ORF">K1I37_15655</name>
</gene>
<keyword evidence="2" id="KW-0805">Transcription regulation</keyword>
<dbReference type="Gene3D" id="3.10.580.10">
    <property type="entry name" value="CBS-domain"/>
    <property type="match status" value="1"/>
</dbReference>
<name>A0A9E6ZUU7_ALIAG</name>
<dbReference type="SMART" id="SM00116">
    <property type="entry name" value="CBS"/>
    <property type="match status" value="2"/>
</dbReference>
<dbReference type="InterPro" id="IPR046342">
    <property type="entry name" value="CBS_dom_sf"/>
</dbReference>
<dbReference type="SUPFAM" id="SSF46785">
    <property type="entry name" value="Winged helix' DNA-binding domain"/>
    <property type="match status" value="1"/>
</dbReference>
<dbReference type="PANTHER" id="PTHR48108:SF32">
    <property type="entry name" value="TRANSCRIPTIONAL REPRESSOR CCPN"/>
    <property type="match status" value="1"/>
</dbReference>
<keyword evidence="3" id="KW-0804">Transcription</keyword>
<evidence type="ECO:0000259" key="5">
    <source>
        <dbReference type="PROSITE" id="PS51371"/>
    </source>
</evidence>
<dbReference type="SMART" id="SM00420">
    <property type="entry name" value="HTH_DEOR"/>
    <property type="match status" value="1"/>
</dbReference>
<feature type="domain" description="CBS" evidence="5">
    <location>
        <begin position="146"/>
        <end position="218"/>
    </location>
</feature>
<dbReference type="PANTHER" id="PTHR48108">
    <property type="entry name" value="CBS DOMAIN-CONTAINING PROTEIN CBSX2, CHLOROPLASTIC"/>
    <property type="match status" value="1"/>
</dbReference>
<feature type="domain" description="CBS" evidence="5">
    <location>
        <begin position="81"/>
        <end position="138"/>
    </location>
</feature>
<dbReference type="InterPro" id="IPR036388">
    <property type="entry name" value="WH-like_DNA-bd_sf"/>
</dbReference>
<keyword evidence="7" id="KW-1185">Reference proteome</keyword>
<dbReference type="Gene3D" id="1.10.10.10">
    <property type="entry name" value="Winged helix-like DNA-binding domain superfamily/Winged helix DNA-binding domain"/>
    <property type="match status" value="1"/>
</dbReference>
<evidence type="ECO:0000256" key="4">
    <source>
        <dbReference type="PROSITE-ProRule" id="PRU00703"/>
    </source>
</evidence>
<keyword evidence="4" id="KW-0129">CBS domain</keyword>
<dbReference type="InterPro" id="IPR001034">
    <property type="entry name" value="DeoR_HTH"/>
</dbReference>
<proteinExistence type="predicted"/>
<accession>A0A9E6ZUU7</accession>
<organism evidence="6 7">
    <name type="scientific">Alicyclobacillus acidoterrestris (strain ATCC 49025 / DSM 3922 / CIP 106132 / NCIMB 13137 / GD3B)</name>
    <dbReference type="NCBI Taxonomy" id="1356854"/>
    <lineage>
        <taxon>Bacteria</taxon>
        <taxon>Bacillati</taxon>
        <taxon>Bacillota</taxon>
        <taxon>Bacilli</taxon>
        <taxon>Bacillales</taxon>
        <taxon>Alicyclobacillaceae</taxon>
        <taxon>Alicyclobacillus</taxon>
    </lineage>
</organism>
<dbReference type="InterPro" id="IPR000644">
    <property type="entry name" value="CBS_dom"/>
</dbReference>
<dbReference type="InterPro" id="IPR013196">
    <property type="entry name" value="HTH_11"/>
</dbReference>
<evidence type="ECO:0000313" key="6">
    <source>
        <dbReference type="EMBL" id="UNO50915.1"/>
    </source>
</evidence>
<dbReference type="RefSeq" id="WP_031219208.1">
    <property type="nucleotide sequence ID" value="NZ_AURB01000180.1"/>
</dbReference>
<dbReference type="AlphaFoldDB" id="A0A9E6ZUU7"/>
<evidence type="ECO:0000256" key="2">
    <source>
        <dbReference type="ARBA" id="ARBA00023015"/>
    </source>
</evidence>
<dbReference type="InterPro" id="IPR051462">
    <property type="entry name" value="CBS_domain-containing"/>
</dbReference>
<dbReference type="Pfam" id="PF08279">
    <property type="entry name" value="HTH_11"/>
    <property type="match status" value="1"/>
</dbReference>
<evidence type="ECO:0000256" key="3">
    <source>
        <dbReference type="ARBA" id="ARBA00023163"/>
    </source>
</evidence>
<keyword evidence="1" id="KW-0677">Repeat</keyword>
<dbReference type="SUPFAM" id="SSF54631">
    <property type="entry name" value="CBS-domain pair"/>
    <property type="match status" value="1"/>
</dbReference>
<dbReference type="EMBL" id="CP080467">
    <property type="protein sequence ID" value="UNO50915.1"/>
    <property type="molecule type" value="Genomic_DNA"/>
</dbReference>
<dbReference type="Proteomes" id="UP000829401">
    <property type="component" value="Chromosome"/>
</dbReference>
<evidence type="ECO:0000313" key="7">
    <source>
        <dbReference type="Proteomes" id="UP000829401"/>
    </source>
</evidence>
<dbReference type="Pfam" id="PF00571">
    <property type="entry name" value="CBS"/>
    <property type="match status" value="2"/>
</dbReference>